<evidence type="ECO:0000313" key="3">
    <source>
        <dbReference type="EMBL" id="CAB4023514.1"/>
    </source>
</evidence>
<dbReference type="AlphaFoldDB" id="A0A6S7J0L7"/>
<proteinExistence type="predicted"/>
<reference evidence="3" key="1">
    <citation type="submission" date="2020-04" db="EMBL/GenBank/DDBJ databases">
        <authorList>
            <person name="Alioto T."/>
            <person name="Alioto T."/>
            <person name="Gomez Garrido J."/>
        </authorList>
    </citation>
    <scope>NUCLEOTIDE SEQUENCE</scope>
    <source>
        <strain evidence="3">A484AB</strain>
    </source>
</reference>
<dbReference type="EMBL" id="CACRXK020012535">
    <property type="protein sequence ID" value="CAB4023514.1"/>
    <property type="molecule type" value="Genomic_DNA"/>
</dbReference>
<evidence type="ECO:0000313" key="4">
    <source>
        <dbReference type="Proteomes" id="UP001152795"/>
    </source>
</evidence>
<feature type="region of interest" description="Disordered" evidence="2">
    <location>
        <begin position="321"/>
        <end position="343"/>
    </location>
</feature>
<dbReference type="PANTHER" id="PTHR35083">
    <property type="entry name" value="RGD1565685 PROTEIN"/>
    <property type="match status" value="1"/>
</dbReference>
<dbReference type="Pfam" id="PF15112">
    <property type="entry name" value="DUF4559"/>
    <property type="match status" value="1"/>
</dbReference>
<feature type="coiled-coil region" evidence="1">
    <location>
        <begin position="261"/>
        <end position="288"/>
    </location>
</feature>
<evidence type="ECO:0000256" key="2">
    <source>
        <dbReference type="SAM" id="MobiDB-lite"/>
    </source>
</evidence>
<dbReference type="PANTHER" id="PTHR35083:SF1">
    <property type="entry name" value="RGD1565685 PROTEIN"/>
    <property type="match status" value="1"/>
</dbReference>
<keyword evidence="1" id="KW-0175">Coiled coil</keyword>
<protein>
    <submittedName>
        <fullName evidence="3">Uncharacterized protein</fullName>
    </submittedName>
</protein>
<accession>A0A6S7J0L7</accession>
<dbReference type="InterPro" id="IPR027897">
    <property type="entry name" value="DUF4559"/>
</dbReference>
<dbReference type="Proteomes" id="UP001152795">
    <property type="component" value="Unassembled WGS sequence"/>
</dbReference>
<keyword evidence="4" id="KW-1185">Reference proteome</keyword>
<evidence type="ECO:0000256" key="1">
    <source>
        <dbReference type="SAM" id="Coils"/>
    </source>
</evidence>
<sequence>MVSLGDEEWKKRLNDSGYKNWLKVSLALIESKEALHDFTENVIVVLHNDIKTRLGSGKCTTPSACNMRKGGGITGKSPPCPSCAQWVIEIKKQSNGQLQWKNADPTKWHNLPWEIAKCFMNAQGAKATAAANTGPDTTDLSGMLNILVNCKEITLKHLKDKKLPKDVRKVRNDLMHCATMSFSDAEMQGMVDKVIALLEDYKELKHLKICQDKVKLIKSLRDNEFELKTKDEHVCIETVLESHALAAESGDEVDKSMISKLRQFIKENKDLERKFDDKVNKIDEKLTNMKHKYDAEISRVDIDLGELKGRIEFLEKKLASGQSFPSDNPASKDMRSSHFTKVL</sequence>
<organism evidence="3 4">
    <name type="scientific">Paramuricea clavata</name>
    <name type="common">Red gorgonian</name>
    <name type="synonym">Violescent sea-whip</name>
    <dbReference type="NCBI Taxonomy" id="317549"/>
    <lineage>
        <taxon>Eukaryota</taxon>
        <taxon>Metazoa</taxon>
        <taxon>Cnidaria</taxon>
        <taxon>Anthozoa</taxon>
        <taxon>Octocorallia</taxon>
        <taxon>Malacalcyonacea</taxon>
        <taxon>Plexauridae</taxon>
        <taxon>Paramuricea</taxon>
    </lineage>
</organism>
<comment type="caution">
    <text evidence="3">The sequence shown here is derived from an EMBL/GenBank/DDBJ whole genome shotgun (WGS) entry which is preliminary data.</text>
</comment>
<dbReference type="OrthoDB" id="9934809at2759"/>
<name>A0A6S7J0L7_PARCT</name>
<gene>
    <name evidence="3" type="ORF">PACLA_8A052627</name>
</gene>